<organism evidence="5 7">
    <name type="scientific">Catenibacterium mitsuokai</name>
    <dbReference type="NCBI Taxonomy" id="100886"/>
    <lineage>
        <taxon>Bacteria</taxon>
        <taxon>Bacillati</taxon>
        <taxon>Bacillota</taxon>
        <taxon>Erysipelotrichia</taxon>
        <taxon>Erysipelotrichales</taxon>
        <taxon>Coprobacillaceae</taxon>
        <taxon>Catenibacterium</taxon>
    </lineage>
</organism>
<accession>A0AAW4MW87</accession>
<evidence type="ECO:0000259" key="4">
    <source>
        <dbReference type="Pfam" id="PF13407"/>
    </source>
</evidence>
<evidence type="ECO:0000256" key="1">
    <source>
        <dbReference type="ARBA" id="ARBA00004196"/>
    </source>
</evidence>
<comment type="caution">
    <text evidence="5">The sequence shown here is derived from an EMBL/GenBank/DDBJ whole genome shotgun (WGS) entry which is preliminary data.</text>
</comment>
<keyword evidence="8" id="KW-1185">Reference proteome</keyword>
<evidence type="ECO:0000256" key="2">
    <source>
        <dbReference type="ARBA" id="ARBA00007639"/>
    </source>
</evidence>
<dbReference type="PANTHER" id="PTHR46847:SF1">
    <property type="entry name" value="D-ALLOSE-BINDING PERIPLASMIC PROTEIN-RELATED"/>
    <property type="match status" value="1"/>
</dbReference>
<dbReference type="RefSeq" id="WP_217747743.1">
    <property type="nucleotide sequence ID" value="NZ_JAHOEB010000037.1"/>
</dbReference>
<keyword evidence="3" id="KW-0732">Signal</keyword>
<evidence type="ECO:0000313" key="5">
    <source>
        <dbReference type="EMBL" id="MBV3382945.1"/>
    </source>
</evidence>
<sequence>MKKMRKYKWLLFIVLIICLTLTALGGSRSKEDQYIHVGIAVYDLDDTFMNSLITALENRIDEAQMKKKISYEICDAKGNLRRQNKQLQYMYTQSYDMMLVNLVDPSSAASVLNDAKELDVPVILFNRDIAEKDLKITDNVWYVGTDASQAGQIQGEMLHKIWNEQRNRVDKNKNGKIDYVLIEGEEDHYDAIRRTKGFLENSKDLPLNTLGTLSASWNRQLAYKKFSQLDNNAISSTEAVICNNDDMALGVYDYYKEKNLALPIILGINNSQEMNEKIMSGEIYGSVDNDMDNQVLRTVKCMESVLNGNTKKYKKVWYSTPYAVTRE</sequence>
<comment type="subcellular location">
    <subcellularLocation>
        <location evidence="1">Cell envelope</location>
    </subcellularLocation>
</comment>
<dbReference type="AlphaFoldDB" id="A0AAW4MW87"/>
<dbReference type="GO" id="GO:0030246">
    <property type="term" value="F:carbohydrate binding"/>
    <property type="evidence" value="ECO:0007669"/>
    <property type="project" value="InterPro"/>
</dbReference>
<dbReference type="PANTHER" id="PTHR46847">
    <property type="entry name" value="D-ALLOSE-BINDING PERIPLASMIC PROTEIN-RELATED"/>
    <property type="match status" value="1"/>
</dbReference>
<comment type="similarity">
    <text evidence="2">Belongs to the bacterial solute-binding protein 2 family.</text>
</comment>
<feature type="domain" description="Periplasmic binding protein" evidence="4">
    <location>
        <begin position="37"/>
        <end position="309"/>
    </location>
</feature>
<dbReference type="InterPro" id="IPR044085">
    <property type="entry name" value="MglB-like_PBP1"/>
</dbReference>
<dbReference type="InterPro" id="IPR025997">
    <property type="entry name" value="SBP_2_dom"/>
</dbReference>
<gene>
    <name evidence="5" type="ORF">KSV97_06880</name>
    <name evidence="6" type="ORF">KSW06_08490</name>
</gene>
<dbReference type="Proteomes" id="UP001196408">
    <property type="component" value="Unassembled WGS sequence"/>
</dbReference>
<name>A0AAW4MW87_9FIRM</name>
<dbReference type="EMBL" id="JAHOEF010000038">
    <property type="protein sequence ID" value="MBV3382945.1"/>
    <property type="molecule type" value="Genomic_DNA"/>
</dbReference>
<evidence type="ECO:0000256" key="3">
    <source>
        <dbReference type="ARBA" id="ARBA00022729"/>
    </source>
</evidence>
<reference evidence="5 8" key="1">
    <citation type="submission" date="2021-06" db="EMBL/GenBank/DDBJ databases">
        <title>Collection of gut derived symbiotic bacterial strains cultured from healthy donors.</title>
        <authorList>
            <person name="Lin H."/>
            <person name="Littmann E."/>
            <person name="Pamer E.G."/>
        </authorList>
    </citation>
    <scope>NUCLEOTIDE SEQUENCE</scope>
    <source>
        <strain evidence="6 8">MSK.21.70</strain>
        <strain evidence="5">MSK.21.82</strain>
    </source>
</reference>
<evidence type="ECO:0000313" key="6">
    <source>
        <dbReference type="EMBL" id="MBV3393288.1"/>
    </source>
</evidence>
<dbReference type="EMBL" id="JAHOEL010000060">
    <property type="protein sequence ID" value="MBV3393288.1"/>
    <property type="molecule type" value="Genomic_DNA"/>
</dbReference>
<evidence type="ECO:0000313" key="8">
    <source>
        <dbReference type="Proteomes" id="UP001197492"/>
    </source>
</evidence>
<dbReference type="GO" id="GO:0030313">
    <property type="term" value="C:cell envelope"/>
    <property type="evidence" value="ECO:0007669"/>
    <property type="project" value="UniProtKB-SubCell"/>
</dbReference>
<dbReference type="Proteomes" id="UP001197492">
    <property type="component" value="Unassembled WGS sequence"/>
</dbReference>
<evidence type="ECO:0000313" key="7">
    <source>
        <dbReference type="Proteomes" id="UP001196408"/>
    </source>
</evidence>
<dbReference type="Pfam" id="PF13407">
    <property type="entry name" value="Peripla_BP_4"/>
    <property type="match status" value="1"/>
</dbReference>
<proteinExistence type="inferred from homology"/>
<protein>
    <submittedName>
        <fullName evidence="5">Galactose ABC transporter substrate-binding protein</fullName>
    </submittedName>
</protein>
<dbReference type="CDD" id="cd01539">
    <property type="entry name" value="PBP1_GGBP"/>
    <property type="match status" value="1"/>
</dbReference>